<feature type="region of interest" description="Disordered" evidence="1">
    <location>
        <begin position="1"/>
        <end position="55"/>
    </location>
</feature>
<accession>A0AAU9JMA2</accession>
<evidence type="ECO:0000313" key="2">
    <source>
        <dbReference type="EMBL" id="CAG9321958.1"/>
    </source>
</evidence>
<name>A0AAU9JMA2_9CILI</name>
<dbReference type="EMBL" id="CAJZBQ010000030">
    <property type="protein sequence ID" value="CAG9321958.1"/>
    <property type="molecule type" value="Genomic_DNA"/>
</dbReference>
<feature type="compositionally biased region" description="Polar residues" evidence="1">
    <location>
        <begin position="1"/>
        <end position="33"/>
    </location>
</feature>
<gene>
    <name evidence="2" type="ORF">BSTOLATCC_MIC30342</name>
</gene>
<proteinExistence type="predicted"/>
<reference evidence="2" key="1">
    <citation type="submission" date="2021-09" db="EMBL/GenBank/DDBJ databases">
        <authorList>
            <consortium name="AG Swart"/>
            <person name="Singh M."/>
            <person name="Singh A."/>
            <person name="Seah K."/>
            <person name="Emmerich C."/>
        </authorList>
    </citation>
    <scope>NUCLEOTIDE SEQUENCE</scope>
    <source>
        <strain evidence="2">ATCC30299</strain>
    </source>
</reference>
<evidence type="ECO:0000256" key="1">
    <source>
        <dbReference type="SAM" id="MobiDB-lite"/>
    </source>
</evidence>
<protein>
    <submittedName>
        <fullName evidence="2">Uncharacterized protein</fullName>
    </submittedName>
</protein>
<dbReference type="Proteomes" id="UP001162131">
    <property type="component" value="Unassembled WGS sequence"/>
</dbReference>
<dbReference type="AlphaFoldDB" id="A0AAU9JMA2"/>
<comment type="caution">
    <text evidence="2">The sequence shown here is derived from an EMBL/GenBank/DDBJ whole genome shotgun (WGS) entry which is preliminary data.</text>
</comment>
<keyword evidence="3" id="KW-1185">Reference proteome</keyword>
<sequence>MQNQFSEYQSSNNESIVTFSGSPTSPRSQQNFSGDPLDSSEPEENSSDNNSSDKEDIMSLEEISSKHMALRASTAPARPLSDIEEFRRTSDFLLLEHTVICASQLIQNQDQKYDLDSEEGQRACKKFLNQIERLCEVFKVNCVSRDYRKAFSKAYQVLYKEGTLCFLTEILDSAQEGFPYLYVNGEKYLFSSEVLDAGSKLFHSFCKIQHIFREIYNRICEETSTGVVGEIISDLTEALQDFDTNWVDFEHLYVHELMVIETDARRFITQAIELEREMSLIEVKEKARGRVTLDSEEFNGLRDKFVTIIGKINSVANVEGKGRDDLSLNILLAAEGISRRMHPMQSHPIKKLADKIRQAFTAFRTLFRKYDQNIEVVDPQLKNNPELVEALTNFEGSWERGKEYILNSKRCNQVVYIYNMIEKHAEKYPTFKEQLEFSDSQLFVSVPSLLVLKCLEDDDKGICKHFCPLIYEEHEEIGIVFKRLKRSYKLGKLASSSVQEYAELLEMMIIGEKVNQKSRTQIINPKFDNLDHVLTKITNLSIAIQRNRPSEWNRFLDVVLC</sequence>
<organism evidence="2 3">
    <name type="scientific">Blepharisma stoltei</name>
    <dbReference type="NCBI Taxonomy" id="1481888"/>
    <lineage>
        <taxon>Eukaryota</taxon>
        <taxon>Sar</taxon>
        <taxon>Alveolata</taxon>
        <taxon>Ciliophora</taxon>
        <taxon>Postciliodesmatophora</taxon>
        <taxon>Heterotrichea</taxon>
        <taxon>Heterotrichida</taxon>
        <taxon>Blepharismidae</taxon>
        <taxon>Blepharisma</taxon>
    </lineage>
</organism>
<evidence type="ECO:0000313" key="3">
    <source>
        <dbReference type="Proteomes" id="UP001162131"/>
    </source>
</evidence>